<dbReference type="AlphaFoldDB" id="A0A210PK52"/>
<organism evidence="1 2">
    <name type="scientific">Mizuhopecten yessoensis</name>
    <name type="common">Japanese scallop</name>
    <name type="synonym">Patinopecten yessoensis</name>
    <dbReference type="NCBI Taxonomy" id="6573"/>
    <lineage>
        <taxon>Eukaryota</taxon>
        <taxon>Metazoa</taxon>
        <taxon>Spiralia</taxon>
        <taxon>Lophotrochozoa</taxon>
        <taxon>Mollusca</taxon>
        <taxon>Bivalvia</taxon>
        <taxon>Autobranchia</taxon>
        <taxon>Pteriomorphia</taxon>
        <taxon>Pectinida</taxon>
        <taxon>Pectinoidea</taxon>
        <taxon>Pectinidae</taxon>
        <taxon>Mizuhopecten</taxon>
    </lineage>
</organism>
<accession>A0A210PK52</accession>
<dbReference type="STRING" id="6573.A0A210PK52"/>
<reference evidence="1 2" key="1">
    <citation type="journal article" date="2017" name="Nat. Ecol. Evol.">
        <title>Scallop genome provides insights into evolution of bilaterian karyotype and development.</title>
        <authorList>
            <person name="Wang S."/>
            <person name="Zhang J."/>
            <person name="Jiao W."/>
            <person name="Li J."/>
            <person name="Xun X."/>
            <person name="Sun Y."/>
            <person name="Guo X."/>
            <person name="Huan P."/>
            <person name="Dong B."/>
            <person name="Zhang L."/>
            <person name="Hu X."/>
            <person name="Sun X."/>
            <person name="Wang J."/>
            <person name="Zhao C."/>
            <person name="Wang Y."/>
            <person name="Wang D."/>
            <person name="Huang X."/>
            <person name="Wang R."/>
            <person name="Lv J."/>
            <person name="Li Y."/>
            <person name="Zhang Z."/>
            <person name="Liu B."/>
            <person name="Lu W."/>
            <person name="Hui Y."/>
            <person name="Liang J."/>
            <person name="Zhou Z."/>
            <person name="Hou R."/>
            <person name="Li X."/>
            <person name="Liu Y."/>
            <person name="Li H."/>
            <person name="Ning X."/>
            <person name="Lin Y."/>
            <person name="Zhao L."/>
            <person name="Xing Q."/>
            <person name="Dou J."/>
            <person name="Li Y."/>
            <person name="Mao J."/>
            <person name="Guo H."/>
            <person name="Dou H."/>
            <person name="Li T."/>
            <person name="Mu C."/>
            <person name="Jiang W."/>
            <person name="Fu Q."/>
            <person name="Fu X."/>
            <person name="Miao Y."/>
            <person name="Liu J."/>
            <person name="Yu Q."/>
            <person name="Li R."/>
            <person name="Liao H."/>
            <person name="Li X."/>
            <person name="Kong Y."/>
            <person name="Jiang Z."/>
            <person name="Chourrout D."/>
            <person name="Li R."/>
            <person name="Bao Z."/>
        </authorList>
    </citation>
    <scope>NUCLEOTIDE SEQUENCE [LARGE SCALE GENOMIC DNA]</scope>
    <source>
        <strain evidence="1 2">PY_sf001</strain>
    </source>
</reference>
<dbReference type="EMBL" id="NEDP02076054">
    <property type="protein sequence ID" value="OWF36870.1"/>
    <property type="molecule type" value="Genomic_DNA"/>
</dbReference>
<proteinExistence type="predicted"/>
<protein>
    <submittedName>
        <fullName evidence="1">Uncharacterized protein</fullName>
    </submittedName>
</protein>
<evidence type="ECO:0000313" key="1">
    <source>
        <dbReference type="EMBL" id="OWF36870.1"/>
    </source>
</evidence>
<dbReference type="OrthoDB" id="6143244at2759"/>
<gene>
    <name evidence="1" type="ORF">KP79_PYT02735</name>
</gene>
<dbReference type="Proteomes" id="UP000242188">
    <property type="component" value="Unassembled WGS sequence"/>
</dbReference>
<comment type="caution">
    <text evidence="1">The sequence shown here is derived from an EMBL/GenBank/DDBJ whole genome shotgun (WGS) entry which is preliminary data.</text>
</comment>
<evidence type="ECO:0000313" key="2">
    <source>
        <dbReference type="Proteomes" id="UP000242188"/>
    </source>
</evidence>
<keyword evidence="2" id="KW-1185">Reference proteome</keyword>
<name>A0A210PK52_MIZYE</name>
<sequence>MDYVYNTWIRSRVFKIKEWSVYGESIWTNNDVEGWHNRLNSRCSNRGPVPFYPLIQELFKEATAIPLQVRMISEGN</sequence>